<dbReference type="EMBL" id="CAKMRJ010001112">
    <property type="protein sequence ID" value="CAH1423063.1"/>
    <property type="molecule type" value="Genomic_DNA"/>
</dbReference>
<dbReference type="GO" id="GO:0004672">
    <property type="term" value="F:protein kinase activity"/>
    <property type="evidence" value="ECO:0007669"/>
    <property type="project" value="TreeGrafter"/>
</dbReference>
<dbReference type="InterPro" id="IPR052751">
    <property type="entry name" value="Plant_MAPKKK"/>
</dbReference>
<dbReference type="GO" id="GO:0007165">
    <property type="term" value="P:signal transduction"/>
    <property type="evidence" value="ECO:0007669"/>
    <property type="project" value="TreeGrafter"/>
</dbReference>
<evidence type="ECO:0000313" key="2">
    <source>
        <dbReference type="EMBL" id="CAH1423063.1"/>
    </source>
</evidence>
<keyword evidence="3" id="KW-1185">Reference proteome</keyword>
<accession>A0AAU9MEP5</accession>
<feature type="compositionally biased region" description="Low complexity" evidence="1">
    <location>
        <begin position="17"/>
        <end position="26"/>
    </location>
</feature>
<dbReference type="Proteomes" id="UP001157418">
    <property type="component" value="Unassembled WGS sequence"/>
</dbReference>
<organism evidence="2 3">
    <name type="scientific">Lactuca virosa</name>
    <dbReference type="NCBI Taxonomy" id="75947"/>
    <lineage>
        <taxon>Eukaryota</taxon>
        <taxon>Viridiplantae</taxon>
        <taxon>Streptophyta</taxon>
        <taxon>Embryophyta</taxon>
        <taxon>Tracheophyta</taxon>
        <taxon>Spermatophyta</taxon>
        <taxon>Magnoliopsida</taxon>
        <taxon>eudicotyledons</taxon>
        <taxon>Gunneridae</taxon>
        <taxon>Pentapetalae</taxon>
        <taxon>asterids</taxon>
        <taxon>campanulids</taxon>
        <taxon>Asterales</taxon>
        <taxon>Asteraceae</taxon>
        <taxon>Cichorioideae</taxon>
        <taxon>Cichorieae</taxon>
        <taxon>Lactucinae</taxon>
        <taxon>Lactuca</taxon>
    </lineage>
</organism>
<protein>
    <submittedName>
        <fullName evidence="2">Uncharacterized protein</fullName>
    </submittedName>
</protein>
<dbReference type="SUPFAM" id="SSF56112">
    <property type="entry name" value="Protein kinase-like (PK-like)"/>
    <property type="match status" value="1"/>
</dbReference>
<dbReference type="PANTHER" id="PTHR48011">
    <property type="entry name" value="CCR4-NOT TRANSCRIPTIONAL COMPLEX SUBUNIT CAF120-RELATED"/>
    <property type="match status" value="1"/>
</dbReference>
<dbReference type="PANTHER" id="PTHR48011:SF56">
    <property type="entry name" value="PROTEIN KINASE DOMAIN-CONTAINING PROTEIN"/>
    <property type="match status" value="1"/>
</dbReference>
<name>A0AAU9MEP5_9ASTR</name>
<evidence type="ECO:0000313" key="3">
    <source>
        <dbReference type="Proteomes" id="UP001157418"/>
    </source>
</evidence>
<proteinExistence type="predicted"/>
<reference evidence="2 3" key="1">
    <citation type="submission" date="2022-01" db="EMBL/GenBank/DDBJ databases">
        <authorList>
            <person name="Xiong W."/>
            <person name="Schranz E."/>
        </authorList>
    </citation>
    <scope>NUCLEOTIDE SEQUENCE [LARGE SCALE GENOMIC DNA]</scope>
</reference>
<dbReference type="Gene3D" id="1.10.510.10">
    <property type="entry name" value="Transferase(Phosphotransferase) domain 1"/>
    <property type="match status" value="1"/>
</dbReference>
<feature type="region of interest" description="Disordered" evidence="1">
    <location>
        <begin position="1"/>
        <end position="26"/>
    </location>
</feature>
<dbReference type="InterPro" id="IPR011009">
    <property type="entry name" value="Kinase-like_dom_sf"/>
</dbReference>
<comment type="caution">
    <text evidence="2">The sequence shown here is derived from an EMBL/GenBank/DDBJ whole genome shotgun (WGS) entry which is preliminary data.</text>
</comment>
<evidence type="ECO:0000256" key="1">
    <source>
        <dbReference type="SAM" id="MobiDB-lite"/>
    </source>
</evidence>
<sequence length="147" mass="16553">MFTGKPPWNSKMENNNEESPSIPSSISREGRSFLKSCFSRKACFRWTAEMLLAHTFLEGVGDDDDEEDVKVEELGDVLDINGICSSIMSDDEMSMLSFSDGLSYYSEDELHYWSEEDVSCFSVEENGTTVLNEVHQYPITFSISSGV</sequence>
<gene>
    <name evidence="2" type="ORF">LVIROSA_LOCUS10357</name>
</gene>
<dbReference type="AlphaFoldDB" id="A0AAU9MEP5"/>